<evidence type="ECO:0000256" key="1">
    <source>
        <dbReference type="SAM" id="SignalP"/>
    </source>
</evidence>
<sequence length="42" mass="4602">MNLKAILAIFTILALTAINSSAHSRGYCANYCAMRQQGKYPP</sequence>
<proteinExistence type="predicted"/>
<dbReference type="WBParaSite" id="PTRK_0001475900.1">
    <property type="protein sequence ID" value="PTRK_0001475900.1"/>
    <property type="gene ID" value="PTRK_0001475900"/>
</dbReference>
<name>A0A0N5A096_PARTI</name>
<dbReference type="Proteomes" id="UP000038045">
    <property type="component" value="Unplaced"/>
</dbReference>
<feature type="signal peptide" evidence="1">
    <location>
        <begin position="1"/>
        <end position="22"/>
    </location>
</feature>
<keyword evidence="1" id="KW-0732">Signal</keyword>
<dbReference type="AlphaFoldDB" id="A0A0N5A096"/>
<reference evidence="3" key="1">
    <citation type="submission" date="2017-02" db="UniProtKB">
        <authorList>
            <consortium name="WormBaseParasite"/>
        </authorList>
    </citation>
    <scope>IDENTIFICATION</scope>
</reference>
<protein>
    <submittedName>
        <fullName evidence="3">Uncharacterized protein</fullName>
    </submittedName>
</protein>
<evidence type="ECO:0000313" key="2">
    <source>
        <dbReference type="Proteomes" id="UP000038045"/>
    </source>
</evidence>
<evidence type="ECO:0000313" key="3">
    <source>
        <dbReference type="WBParaSite" id="PTRK_0001475900.1"/>
    </source>
</evidence>
<accession>A0A0N5A096</accession>
<organism evidence="2 3">
    <name type="scientific">Parastrongyloides trichosuri</name>
    <name type="common">Possum-specific nematode worm</name>
    <dbReference type="NCBI Taxonomy" id="131310"/>
    <lineage>
        <taxon>Eukaryota</taxon>
        <taxon>Metazoa</taxon>
        <taxon>Ecdysozoa</taxon>
        <taxon>Nematoda</taxon>
        <taxon>Chromadorea</taxon>
        <taxon>Rhabditida</taxon>
        <taxon>Tylenchina</taxon>
        <taxon>Panagrolaimomorpha</taxon>
        <taxon>Strongyloidoidea</taxon>
        <taxon>Strongyloididae</taxon>
        <taxon>Parastrongyloides</taxon>
    </lineage>
</organism>
<keyword evidence="2" id="KW-1185">Reference proteome</keyword>
<feature type="chain" id="PRO_5005892694" evidence="1">
    <location>
        <begin position="23"/>
        <end position="42"/>
    </location>
</feature>